<comment type="caution">
    <text evidence="3">The sequence shown here is derived from an EMBL/GenBank/DDBJ whole genome shotgun (WGS) entry which is preliminary data.</text>
</comment>
<sequence>MLLNHGRVLLPYMAMMVLAELMLMLMMEWLGLDILGFWLVAVFDATAMSLTAIILLFCLTSRDQDHGGVLRPDAQLKAGAIVFVTELLIMLLFPLAAHGWPQALLDAALLSAVSGFLIYWQVLLPLQRSQKTQASEASSSIVWGALFTYLSLMTCAGIILFSVYQQQQQQRYEEVGAAEMYHLDGVRQELLANLHEAALDIILLAGQAERFVTQTGLGFDEQQLAADYLTYLKVRRHYAQLRLIDRQGEEQIRVERAQDKPVAIPAEKRQNKRQRDYFGKAMQAARGEIYISGVDLNIEHGQVEIPSNPVIRLATPFFDEAGSKQGIVIVNLMAERLLEGLSRQRQPLRGRLMLLHHEGFWLYGVEEARRWGFVLDERRQHSFASSHPAVWEQMQGQPEGFIRAPEGLYAYQKLTARDHSGLGAMASDEAGLQPPQWWLISVVDSSVFAQDMARIRNLLLVISLFFAVLTAIGILLFCHTLNKRIEAERKLHQQANFDFLTGLANRALFTRTLDGELQRSRRSGVDAALFYMDLDNFKPINDRLGHDAGDTALKEVARRLQHSVRPYDTVARMGGDEFAILASGPLRSGDIDTLARRILDAFVPPVEVAGQRCQLGVSIGITLLHQGVRHHDQALAAADSAMYKVKQSGKQGFLVVPALSVSKDTDDMA</sequence>
<dbReference type="PANTHER" id="PTHR46663:SF2">
    <property type="entry name" value="GGDEF DOMAIN-CONTAINING PROTEIN"/>
    <property type="match status" value="1"/>
</dbReference>
<dbReference type="Proteomes" id="UP000242231">
    <property type="component" value="Unassembled WGS sequence"/>
</dbReference>
<dbReference type="Gene3D" id="3.30.450.20">
    <property type="entry name" value="PAS domain"/>
    <property type="match status" value="2"/>
</dbReference>
<keyword evidence="1" id="KW-0812">Transmembrane</keyword>
<dbReference type="PANTHER" id="PTHR46663">
    <property type="entry name" value="DIGUANYLATE CYCLASE DGCT-RELATED"/>
    <property type="match status" value="1"/>
</dbReference>
<feature type="transmembrane region" description="Helical" evidence="1">
    <location>
        <begin position="458"/>
        <end position="481"/>
    </location>
</feature>
<dbReference type="InterPro" id="IPR048760">
    <property type="entry name" value="VP0354-like_sensor_dom"/>
</dbReference>
<dbReference type="RefSeq" id="WP_104486723.1">
    <property type="nucleotide sequence ID" value="NZ_BMYB01000008.1"/>
</dbReference>
<feature type="domain" description="GGDEF" evidence="2">
    <location>
        <begin position="525"/>
        <end position="658"/>
    </location>
</feature>
<dbReference type="InterPro" id="IPR052163">
    <property type="entry name" value="DGC-Regulatory_Protein"/>
</dbReference>
<gene>
    <name evidence="3" type="ORF">UN63_10530</name>
</gene>
<dbReference type="Gene3D" id="3.30.70.270">
    <property type="match status" value="1"/>
</dbReference>
<dbReference type="InterPro" id="IPR029787">
    <property type="entry name" value="Nucleotide_cyclase"/>
</dbReference>
<dbReference type="NCBIfam" id="TIGR00254">
    <property type="entry name" value="GGDEF"/>
    <property type="match status" value="1"/>
</dbReference>
<proteinExistence type="predicted"/>
<keyword evidence="1" id="KW-1133">Transmembrane helix</keyword>
<dbReference type="AlphaFoldDB" id="A0A2P5TL73"/>
<dbReference type="EMBL" id="MPZM01000021">
    <property type="protein sequence ID" value="PPL16034.1"/>
    <property type="molecule type" value="Genomic_DNA"/>
</dbReference>
<evidence type="ECO:0000259" key="2">
    <source>
        <dbReference type="PROSITE" id="PS50887"/>
    </source>
</evidence>
<feature type="transmembrane region" description="Helical" evidence="1">
    <location>
        <begin position="12"/>
        <end position="31"/>
    </location>
</feature>
<dbReference type="InterPro" id="IPR043128">
    <property type="entry name" value="Rev_trsase/Diguanyl_cyclase"/>
</dbReference>
<dbReference type="CDD" id="cd01949">
    <property type="entry name" value="GGDEF"/>
    <property type="match status" value="1"/>
</dbReference>
<feature type="transmembrane region" description="Helical" evidence="1">
    <location>
        <begin position="80"/>
        <end position="97"/>
    </location>
</feature>
<dbReference type="InterPro" id="IPR000160">
    <property type="entry name" value="GGDEF_dom"/>
</dbReference>
<protein>
    <recommendedName>
        <fullName evidence="2">GGDEF domain-containing protein</fullName>
    </recommendedName>
</protein>
<dbReference type="Pfam" id="PF00990">
    <property type="entry name" value="GGDEF"/>
    <property type="match status" value="1"/>
</dbReference>
<feature type="transmembrane region" description="Helical" evidence="1">
    <location>
        <begin position="141"/>
        <end position="164"/>
    </location>
</feature>
<feature type="transmembrane region" description="Helical" evidence="1">
    <location>
        <begin position="37"/>
        <end position="59"/>
    </location>
</feature>
<dbReference type="OrthoDB" id="9803824at2"/>
<organism evidence="3 4">
    <name type="scientific">Oceanisphaera arctica</name>
    <dbReference type="NCBI Taxonomy" id="641510"/>
    <lineage>
        <taxon>Bacteria</taxon>
        <taxon>Pseudomonadati</taxon>
        <taxon>Pseudomonadota</taxon>
        <taxon>Gammaproteobacteria</taxon>
        <taxon>Aeromonadales</taxon>
        <taxon>Aeromonadaceae</taxon>
        <taxon>Oceanisphaera</taxon>
    </lineage>
</organism>
<reference evidence="4" key="1">
    <citation type="submission" date="2016-11" db="EMBL/GenBank/DDBJ databases">
        <authorList>
            <person name="Sisinthy S."/>
            <person name="Ara S."/>
            <person name="Gundlapally S.R."/>
        </authorList>
    </citation>
    <scope>NUCLEOTIDE SEQUENCE [LARGE SCALE GENOMIC DNA]</scope>
    <source>
        <strain evidence="4">V1-41</strain>
    </source>
</reference>
<keyword evidence="1" id="KW-0472">Membrane</keyword>
<dbReference type="SMART" id="SM00267">
    <property type="entry name" value="GGDEF"/>
    <property type="match status" value="1"/>
</dbReference>
<dbReference type="InterPro" id="IPR029151">
    <property type="entry name" value="Sensor-like_sf"/>
</dbReference>
<dbReference type="SUPFAM" id="SSF55073">
    <property type="entry name" value="Nucleotide cyclase"/>
    <property type="match status" value="1"/>
</dbReference>
<name>A0A2P5TL73_9GAMM</name>
<evidence type="ECO:0000256" key="1">
    <source>
        <dbReference type="SAM" id="Phobius"/>
    </source>
</evidence>
<evidence type="ECO:0000313" key="4">
    <source>
        <dbReference type="Proteomes" id="UP000242231"/>
    </source>
</evidence>
<accession>A0A2P5TL73</accession>
<dbReference type="PROSITE" id="PS50887">
    <property type="entry name" value="GGDEF"/>
    <property type="match status" value="1"/>
</dbReference>
<feature type="transmembrane region" description="Helical" evidence="1">
    <location>
        <begin position="103"/>
        <end position="120"/>
    </location>
</feature>
<dbReference type="SUPFAM" id="SSF103190">
    <property type="entry name" value="Sensory domain-like"/>
    <property type="match status" value="2"/>
</dbReference>
<dbReference type="Pfam" id="PF21623">
    <property type="entry name" value="HK_sensor_dom_bact"/>
    <property type="match status" value="1"/>
</dbReference>
<evidence type="ECO:0000313" key="3">
    <source>
        <dbReference type="EMBL" id="PPL16034.1"/>
    </source>
</evidence>
<keyword evidence="4" id="KW-1185">Reference proteome</keyword>